<dbReference type="GeneTree" id="ENSGT00390000004541"/>
<evidence type="ECO:0000256" key="1">
    <source>
        <dbReference type="ARBA" id="ARBA00006938"/>
    </source>
</evidence>
<evidence type="ECO:0000313" key="10">
    <source>
        <dbReference type="Proteomes" id="UP001108240"/>
    </source>
</evidence>
<sequence>MDRSVANPSVWDTQKVYKHHEQQNVAQTRPKYREGRRLKAVKVYTINLESRFLIVQGVPAIGVMTELVQLFALYGVIEEYRALDEYPAEQFTEVYLIQFQKLTSARVAKRHTDERSFFGGQLHVCYAPEYETVEDTRQKLQDRRRFVNRASQNTAKHHNQKPEESRESSSRDTRAAAAPEVQKDSEKARMKNVNSDDMGFPVLPSLPVEDVSYRFHGFAQPLQLQWTTNTTLPTEDKMGSLHNSIPPVPETSKQSASCSSSTVKERDLSHVQKNLSPSVRFMPRTTHLESRKRKLEGQTFFLNEASETETLIGPKLPELPKVDMEDQSLNVTASLIRQTMSCICSRCQTCTSKDPYCKATQKNLIRQSWSHIEQYFRYLFQFHPKILFNFFFFHKKKLSDSFQCPCSSWNACCSNASMLCQTNERTI</sequence>
<evidence type="ECO:0000313" key="9">
    <source>
        <dbReference type="Ensembl" id="ENSCCRP00000075650.2"/>
    </source>
</evidence>
<feature type="compositionally biased region" description="Low complexity" evidence="8">
    <location>
        <begin position="252"/>
        <end position="261"/>
    </location>
</feature>
<protein>
    <recommendedName>
        <fullName evidence="2">RNA-binding protein 48</fullName>
    </recommendedName>
</protein>
<dbReference type="InterPro" id="IPR012677">
    <property type="entry name" value="Nucleotide-bd_a/b_plait_sf"/>
</dbReference>
<comment type="similarity">
    <text evidence="1">Belongs to the RBM48 family.</text>
</comment>
<keyword evidence="4" id="KW-0747">Spliceosome</keyword>
<accession>A0A8C1EAR5</accession>
<evidence type="ECO:0000256" key="4">
    <source>
        <dbReference type="ARBA" id="ARBA00022728"/>
    </source>
</evidence>
<dbReference type="Gene3D" id="3.30.70.330">
    <property type="match status" value="1"/>
</dbReference>
<dbReference type="AlphaFoldDB" id="A0A8C1EAR5"/>
<dbReference type="FunFam" id="3.30.70.330:FF:000424">
    <property type="entry name" value="RNA-binding protein 48 isoform X4"/>
    <property type="match status" value="1"/>
</dbReference>
<keyword evidence="10" id="KW-1185">Reference proteome</keyword>
<dbReference type="InterPro" id="IPR039599">
    <property type="entry name" value="RBM48"/>
</dbReference>
<evidence type="ECO:0000256" key="5">
    <source>
        <dbReference type="ARBA" id="ARBA00022884"/>
    </source>
</evidence>
<dbReference type="SUPFAM" id="SSF54928">
    <property type="entry name" value="RNA-binding domain, RBD"/>
    <property type="match status" value="1"/>
</dbReference>
<dbReference type="GO" id="GO:0006397">
    <property type="term" value="P:mRNA processing"/>
    <property type="evidence" value="ECO:0007669"/>
    <property type="project" value="UniProtKB-KW"/>
</dbReference>
<keyword evidence="6" id="KW-0508">mRNA splicing</keyword>
<dbReference type="Ensembl" id="ENSCCRT00000081996.2">
    <property type="protein sequence ID" value="ENSCCRP00000075650.2"/>
    <property type="gene ID" value="ENSCCRG00000040886.2"/>
</dbReference>
<organism evidence="9 10">
    <name type="scientific">Cyprinus carpio carpio</name>
    <dbReference type="NCBI Taxonomy" id="630221"/>
    <lineage>
        <taxon>Eukaryota</taxon>
        <taxon>Metazoa</taxon>
        <taxon>Chordata</taxon>
        <taxon>Craniata</taxon>
        <taxon>Vertebrata</taxon>
        <taxon>Euteleostomi</taxon>
        <taxon>Actinopterygii</taxon>
        <taxon>Neopterygii</taxon>
        <taxon>Teleostei</taxon>
        <taxon>Ostariophysi</taxon>
        <taxon>Cypriniformes</taxon>
        <taxon>Cyprinidae</taxon>
        <taxon>Cyprininae</taxon>
        <taxon>Cyprinus</taxon>
    </lineage>
</organism>
<proteinExistence type="inferred from homology"/>
<feature type="compositionally biased region" description="Basic and acidic residues" evidence="8">
    <location>
        <begin position="160"/>
        <end position="174"/>
    </location>
</feature>
<evidence type="ECO:0000256" key="8">
    <source>
        <dbReference type="SAM" id="MobiDB-lite"/>
    </source>
</evidence>
<keyword evidence="3" id="KW-0507">mRNA processing</keyword>
<evidence type="ECO:0000256" key="6">
    <source>
        <dbReference type="ARBA" id="ARBA00023187"/>
    </source>
</evidence>
<dbReference type="GO" id="GO:0005654">
    <property type="term" value="C:nucleoplasm"/>
    <property type="evidence" value="ECO:0007669"/>
    <property type="project" value="TreeGrafter"/>
</dbReference>
<feature type="region of interest" description="Disordered" evidence="8">
    <location>
        <begin position="149"/>
        <end position="193"/>
    </location>
</feature>
<dbReference type="PANTHER" id="PTHR20957:SF0">
    <property type="entry name" value="RNA-BINDING PROTEIN 48"/>
    <property type="match status" value="1"/>
</dbReference>
<dbReference type="GO" id="GO:0005681">
    <property type="term" value="C:spliceosomal complex"/>
    <property type="evidence" value="ECO:0007669"/>
    <property type="project" value="UniProtKB-KW"/>
</dbReference>
<evidence type="ECO:0000256" key="3">
    <source>
        <dbReference type="ARBA" id="ARBA00022664"/>
    </source>
</evidence>
<dbReference type="GO" id="GO:0003723">
    <property type="term" value="F:RNA binding"/>
    <property type="evidence" value="ECO:0007669"/>
    <property type="project" value="UniProtKB-KW"/>
</dbReference>
<dbReference type="InterPro" id="IPR034264">
    <property type="entry name" value="RBM48_RRM"/>
</dbReference>
<comment type="function">
    <text evidence="7">As a component of the minor spliceosome, involved in the splicing of U12-type introns in pre-mRNAs.</text>
</comment>
<dbReference type="InterPro" id="IPR035979">
    <property type="entry name" value="RBD_domain_sf"/>
</dbReference>
<dbReference type="PANTHER" id="PTHR20957">
    <property type="entry name" value="RNA-BINDING PROTEIN 48"/>
    <property type="match status" value="1"/>
</dbReference>
<dbReference type="OMA" id="CYAPEFV"/>
<feature type="region of interest" description="Disordered" evidence="8">
    <location>
        <begin position="246"/>
        <end position="270"/>
    </location>
</feature>
<dbReference type="CDD" id="cd12442">
    <property type="entry name" value="RRM_RBM48"/>
    <property type="match status" value="1"/>
</dbReference>
<evidence type="ECO:0000256" key="7">
    <source>
        <dbReference type="ARBA" id="ARBA00035004"/>
    </source>
</evidence>
<reference evidence="9" key="2">
    <citation type="submission" date="2025-09" db="UniProtKB">
        <authorList>
            <consortium name="Ensembl"/>
        </authorList>
    </citation>
    <scope>IDENTIFICATION</scope>
</reference>
<dbReference type="Proteomes" id="UP001108240">
    <property type="component" value="Unplaced"/>
</dbReference>
<keyword evidence="5" id="KW-0694">RNA-binding</keyword>
<dbReference type="GO" id="GO:0008380">
    <property type="term" value="P:RNA splicing"/>
    <property type="evidence" value="ECO:0007669"/>
    <property type="project" value="UniProtKB-KW"/>
</dbReference>
<evidence type="ECO:0000256" key="2">
    <source>
        <dbReference type="ARBA" id="ARBA00015189"/>
    </source>
</evidence>
<name>A0A8C1EAR5_CYPCA</name>
<reference evidence="9" key="1">
    <citation type="submission" date="2025-08" db="UniProtKB">
        <authorList>
            <consortium name="Ensembl"/>
        </authorList>
    </citation>
    <scope>IDENTIFICATION</scope>
</reference>